<gene>
    <name evidence="1" type="ORF">LSALG_LOCUS28480</name>
</gene>
<reference evidence="1" key="1">
    <citation type="submission" date="2023-04" db="EMBL/GenBank/DDBJ databases">
        <authorList>
            <person name="Vijverberg K."/>
            <person name="Xiong W."/>
            <person name="Schranz E."/>
        </authorList>
    </citation>
    <scope>NUCLEOTIDE SEQUENCE</scope>
</reference>
<evidence type="ECO:0000313" key="2">
    <source>
        <dbReference type="Proteomes" id="UP001177003"/>
    </source>
</evidence>
<name>A0AA35ZBP5_LACSI</name>
<dbReference type="AlphaFoldDB" id="A0AA35ZBP5"/>
<dbReference type="EMBL" id="OX465082">
    <property type="protein sequence ID" value="CAI9289233.1"/>
    <property type="molecule type" value="Genomic_DNA"/>
</dbReference>
<dbReference type="PROSITE" id="PS51257">
    <property type="entry name" value="PROKAR_LIPOPROTEIN"/>
    <property type="match status" value="1"/>
</dbReference>
<sequence>MVISLRQFLSPLTAVSCIGDGGFDEGEECASVEVGLECGHHGLERIQVGGFLVVQITWMKRRTMGVVANGGVVVPFNNHVNEVEKVVDDPIAPVNVDGPIAPINVDGPIAPVNALEPDNQIAMLENAHVSANELGVWKWMMVCFYYFIVGMMYG</sequence>
<dbReference type="Proteomes" id="UP001177003">
    <property type="component" value="Chromosome 6"/>
</dbReference>
<accession>A0AA35ZBP5</accession>
<organism evidence="1 2">
    <name type="scientific">Lactuca saligna</name>
    <name type="common">Willowleaf lettuce</name>
    <dbReference type="NCBI Taxonomy" id="75948"/>
    <lineage>
        <taxon>Eukaryota</taxon>
        <taxon>Viridiplantae</taxon>
        <taxon>Streptophyta</taxon>
        <taxon>Embryophyta</taxon>
        <taxon>Tracheophyta</taxon>
        <taxon>Spermatophyta</taxon>
        <taxon>Magnoliopsida</taxon>
        <taxon>eudicotyledons</taxon>
        <taxon>Gunneridae</taxon>
        <taxon>Pentapetalae</taxon>
        <taxon>asterids</taxon>
        <taxon>campanulids</taxon>
        <taxon>Asterales</taxon>
        <taxon>Asteraceae</taxon>
        <taxon>Cichorioideae</taxon>
        <taxon>Cichorieae</taxon>
        <taxon>Lactucinae</taxon>
        <taxon>Lactuca</taxon>
    </lineage>
</organism>
<evidence type="ECO:0000313" key="1">
    <source>
        <dbReference type="EMBL" id="CAI9289233.1"/>
    </source>
</evidence>
<keyword evidence="2" id="KW-1185">Reference proteome</keyword>
<proteinExistence type="predicted"/>
<protein>
    <submittedName>
        <fullName evidence="1">Uncharacterized protein</fullName>
    </submittedName>
</protein>